<name>A0A7W8CXJ8_9FIRM</name>
<feature type="signal peptide" evidence="2">
    <location>
        <begin position="1"/>
        <end position="21"/>
    </location>
</feature>
<dbReference type="Proteomes" id="UP000539953">
    <property type="component" value="Unassembled WGS sequence"/>
</dbReference>
<sequence>MRKNKWIAGIVSLSVLLSACSATQNQTESVASQDYEPVLPYDDSDSRIKHAGVISDTKTQVQIESGLADLSKDHFSPVDYKYKSQEFLDYDELDATDGSRGLLGTLRDKNPNGLNPASDEEFDTGNGKVTNATVLADIYELDFYKNKSLKGISLALVVNSEVGDNNTKIKKQKMYDYVEVTANKLVNYMHDRFNEVTSDIPIYVAAYEINSDSSSDSLGGYIYSGYFDGNSSKYKKINDEWIRVPSTTLQSMDETTYDRFTTFHDDVYDVLDDTSYVIGEAEYVDGSLSKMNITVTTHGRTAGEIQGVISTAKESMSVFKDTKCEYTVSIVNDDTTYCILKREKSSKNVSSVSIL</sequence>
<evidence type="ECO:0000313" key="3">
    <source>
        <dbReference type="EMBL" id="MBB5182254.1"/>
    </source>
</evidence>
<feature type="chain" id="PRO_5039148989" evidence="2">
    <location>
        <begin position="22"/>
        <end position="355"/>
    </location>
</feature>
<reference evidence="3 4" key="1">
    <citation type="submission" date="2020-08" db="EMBL/GenBank/DDBJ databases">
        <title>Genomic Encyclopedia of Type Strains, Phase IV (KMG-IV): sequencing the most valuable type-strain genomes for metagenomic binning, comparative biology and taxonomic classification.</title>
        <authorList>
            <person name="Goeker M."/>
        </authorList>
    </citation>
    <scope>NUCLEOTIDE SEQUENCE [LARGE SCALE GENOMIC DNA]</scope>
    <source>
        <strain evidence="3 4">DSM 25799</strain>
    </source>
</reference>
<protein>
    <submittedName>
        <fullName evidence="3">Protein involved in sex pheromone biosynthesis</fullName>
    </submittedName>
</protein>
<dbReference type="AlphaFoldDB" id="A0A7W8CXJ8"/>
<dbReference type="Pfam" id="PF07537">
    <property type="entry name" value="CamS"/>
    <property type="match status" value="1"/>
</dbReference>
<dbReference type="Gene3D" id="3.10.570.10">
    <property type="entry name" value="sex pheromone staph- cam373 precursor domain"/>
    <property type="match status" value="1"/>
</dbReference>
<comment type="caution">
    <text evidence="3">The sequence shown here is derived from an EMBL/GenBank/DDBJ whole genome shotgun (WGS) entry which is preliminary data.</text>
</comment>
<evidence type="ECO:0000256" key="2">
    <source>
        <dbReference type="SAM" id="SignalP"/>
    </source>
</evidence>
<organism evidence="3 4">
    <name type="scientific">Catenisphaera adipataccumulans</name>
    <dbReference type="NCBI Taxonomy" id="700500"/>
    <lineage>
        <taxon>Bacteria</taxon>
        <taxon>Bacillati</taxon>
        <taxon>Bacillota</taxon>
        <taxon>Erysipelotrichia</taxon>
        <taxon>Erysipelotrichales</taxon>
        <taxon>Erysipelotrichaceae</taxon>
        <taxon>Catenisphaera</taxon>
    </lineage>
</organism>
<evidence type="ECO:0000313" key="4">
    <source>
        <dbReference type="Proteomes" id="UP000539953"/>
    </source>
</evidence>
<gene>
    <name evidence="3" type="ORF">HNQ47_000257</name>
</gene>
<dbReference type="PROSITE" id="PS51257">
    <property type="entry name" value="PROKAR_LIPOPROTEIN"/>
    <property type="match status" value="1"/>
</dbReference>
<evidence type="ECO:0000256" key="1">
    <source>
        <dbReference type="SAM" id="MobiDB-lite"/>
    </source>
</evidence>
<proteinExistence type="predicted"/>
<keyword evidence="2" id="KW-0732">Signal</keyword>
<dbReference type="EMBL" id="JACHHK010000001">
    <property type="protein sequence ID" value="MBB5182254.1"/>
    <property type="molecule type" value="Genomic_DNA"/>
</dbReference>
<feature type="region of interest" description="Disordered" evidence="1">
    <location>
        <begin position="105"/>
        <end position="125"/>
    </location>
</feature>
<dbReference type="InterPro" id="IPR011426">
    <property type="entry name" value="CamS"/>
</dbReference>
<accession>A0A7W8CXJ8</accession>
<keyword evidence="4" id="KW-1185">Reference proteome</keyword>
<dbReference type="RefSeq" id="WP_183326748.1">
    <property type="nucleotide sequence ID" value="NZ_JACHHK010000001.1"/>
</dbReference>